<keyword evidence="8" id="KW-0560">Oxidoreductase</keyword>
<evidence type="ECO:0000256" key="13">
    <source>
        <dbReference type="ARBA" id="ARBA00066586"/>
    </source>
</evidence>
<evidence type="ECO:0000256" key="7">
    <source>
        <dbReference type="ARBA" id="ARBA00022964"/>
    </source>
</evidence>
<feature type="compositionally biased region" description="Basic and acidic residues" evidence="15">
    <location>
        <begin position="33"/>
        <end position="45"/>
    </location>
</feature>
<evidence type="ECO:0000256" key="11">
    <source>
        <dbReference type="ARBA" id="ARBA00023242"/>
    </source>
</evidence>
<comment type="catalytic activity">
    <reaction evidence="12">
        <text>an N(6)-methyl-2'-deoxyadenosine in DNA + 2-oxoglutarate + O2 = a 2'-deoxyadenosine in DNA + formaldehyde + succinate + CO2</text>
        <dbReference type="Rhea" id="RHEA:49524"/>
        <dbReference type="Rhea" id="RHEA-COMP:12418"/>
        <dbReference type="Rhea" id="RHEA-COMP:12419"/>
        <dbReference type="ChEBI" id="CHEBI:15379"/>
        <dbReference type="ChEBI" id="CHEBI:16526"/>
        <dbReference type="ChEBI" id="CHEBI:16810"/>
        <dbReference type="ChEBI" id="CHEBI:16842"/>
        <dbReference type="ChEBI" id="CHEBI:30031"/>
        <dbReference type="ChEBI" id="CHEBI:90615"/>
        <dbReference type="ChEBI" id="CHEBI:90616"/>
        <dbReference type="EC" id="1.14.11.51"/>
    </reaction>
    <physiologicalReaction direction="left-to-right" evidence="12">
        <dbReference type="Rhea" id="RHEA:49525"/>
    </physiologicalReaction>
</comment>
<accession>A0A5P1E9Q4</accession>
<evidence type="ECO:0000313" key="18">
    <source>
        <dbReference type="Proteomes" id="UP000243459"/>
    </source>
</evidence>
<evidence type="ECO:0000256" key="2">
    <source>
        <dbReference type="ARBA" id="ARBA00004496"/>
    </source>
</evidence>
<comment type="cofactor">
    <cofactor evidence="14">
        <name>Fe(2+)</name>
        <dbReference type="ChEBI" id="CHEBI:29033"/>
    </cofactor>
    <text evidence="14">Binds 1 Fe(2+) ion per subunit.</text>
</comment>
<evidence type="ECO:0000256" key="8">
    <source>
        <dbReference type="ARBA" id="ARBA00023002"/>
    </source>
</evidence>
<dbReference type="Gramene" id="ONK62473">
    <property type="protein sequence ID" value="ONK62473"/>
    <property type="gene ID" value="A4U43_C07F4240"/>
</dbReference>
<dbReference type="GO" id="GO:0008198">
    <property type="term" value="F:ferrous iron binding"/>
    <property type="evidence" value="ECO:0007669"/>
    <property type="project" value="TreeGrafter"/>
</dbReference>
<keyword evidence="11" id="KW-0539">Nucleus</keyword>
<evidence type="ECO:0000256" key="14">
    <source>
        <dbReference type="PIRSR" id="PIRSR604574-2"/>
    </source>
</evidence>
<feature type="compositionally biased region" description="Basic and acidic residues" evidence="15">
    <location>
        <begin position="211"/>
        <end position="222"/>
    </location>
</feature>
<keyword evidence="4" id="KW-0963">Cytoplasm</keyword>
<dbReference type="SUPFAM" id="SSF51197">
    <property type="entry name" value="Clavaminate synthase-like"/>
    <property type="match status" value="1"/>
</dbReference>
<keyword evidence="18" id="KW-1185">Reference proteome</keyword>
<dbReference type="InterPro" id="IPR027450">
    <property type="entry name" value="AlkB-like"/>
</dbReference>
<feature type="binding site" evidence="14">
    <location>
        <position position="284"/>
    </location>
    <ligand>
        <name>Fe cation</name>
        <dbReference type="ChEBI" id="CHEBI:24875"/>
        <note>catalytic</note>
    </ligand>
</feature>
<feature type="domain" description="Fe2OG dioxygenase" evidence="16">
    <location>
        <begin position="266"/>
        <end position="376"/>
    </location>
</feature>
<evidence type="ECO:0000256" key="12">
    <source>
        <dbReference type="ARBA" id="ARBA00052047"/>
    </source>
</evidence>
<dbReference type="PANTHER" id="PTHR16557:SF2">
    <property type="entry name" value="NUCLEIC ACID DIOXYGENASE ALKBH1"/>
    <property type="match status" value="1"/>
</dbReference>
<keyword evidence="9 14" id="KW-0408">Iron</keyword>
<dbReference type="GO" id="GO:0005737">
    <property type="term" value="C:cytoplasm"/>
    <property type="evidence" value="ECO:0007669"/>
    <property type="project" value="UniProtKB-SubCell"/>
</dbReference>
<feature type="region of interest" description="Disordered" evidence="15">
    <location>
        <begin position="211"/>
        <end position="230"/>
    </location>
</feature>
<evidence type="ECO:0000256" key="9">
    <source>
        <dbReference type="ARBA" id="ARBA00023004"/>
    </source>
</evidence>
<dbReference type="GO" id="GO:0035515">
    <property type="term" value="F:oxidative RNA demethylase activity"/>
    <property type="evidence" value="ECO:0007669"/>
    <property type="project" value="TreeGrafter"/>
</dbReference>
<dbReference type="EMBL" id="CM007387">
    <property type="protein sequence ID" value="ONK62473.1"/>
    <property type="molecule type" value="Genomic_DNA"/>
</dbReference>
<dbReference type="EC" id="1.14.11.51" evidence="13"/>
<feature type="binding site" evidence="14">
    <location>
        <position position="286"/>
    </location>
    <ligand>
        <name>Fe cation</name>
        <dbReference type="ChEBI" id="CHEBI:24875"/>
        <note>catalytic</note>
    </ligand>
</feature>
<name>A0A5P1E9Q4_ASPOF</name>
<dbReference type="FunFam" id="2.60.120.590:FF:000013">
    <property type="entry name" value="2-oxoglutarate-dependent dioxygenase family protein"/>
    <property type="match status" value="1"/>
</dbReference>
<evidence type="ECO:0000256" key="15">
    <source>
        <dbReference type="SAM" id="MobiDB-lite"/>
    </source>
</evidence>
<evidence type="ECO:0000259" key="16">
    <source>
        <dbReference type="PROSITE" id="PS51471"/>
    </source>
</evidence>
<dbReference type="InterPro" id="IPR005123">
    <property type="entry name" value="Oxoglu/Fe-dep_dioxygenase_dom"/>
</dbReference>
<evidence type="ECO:0000256" key="1">
    <source>
        <dbReference type="ARBA" id="ARBA00004123"/>
    </source>
</evidence>
<dbReference type="OMA" id="PRKQGAC"/>
<comment type="similarity">
    <text evidence="3">Belongs to the alkB family.</text>
</comment>
<dbReference type="Pfam" id="PF13532">
    <property type="entry name" value="2OG-FeII_Oxy_2"/>
    <property type="match status" value="1"/>
</dbReference>
<feature type="region of interest" description="Disordered" evidence="15">
    <location>
        <begin position="76"/>
        <end position="112"/>
    </location>
</feature>
<feature type="region of interest" description="Disordered" evidence="15">
    <location>
        <begin position="30"/>
        <end position="63"/>
    </location>
</feature>
<keyword evidence="7" id="KW-0223">Dioxygenase</keyword>
<dbReference type="GO" id="GO:0006281">
    <property type="term" value="P:DNA repair"/>
    <property type="evidence" value="ECO:0007669"/>
    <property type="project" value="UniProtKB-KW"/>
</dbReference>
<dbReference type="PANTHER" id="PTHR16557">
    <property type="entry name" value="ALKYLATED DNA REPAIR PROTEIN ALKB-RELATED"/>
    <property type="match status" value="1"/>
</dbReference>
<comment type="subcellular location">
    <subcellularLocation>
        <location evidence="2">Cytoplasm</location>
    </subcellularLocation>
    <subcellularLocation>
        <location evidence="1">Nucleus</location>
    </subcellularLocation>
</comment>
<evidence type="ECO:0000256" key="4">
    <source>
        <dbReference type="ARBA" id="ARBA00022490"/>
    </source>
</evidence>
<protein>
    <recommendedName>
        <fullName evidence="13">DNA N(6)-methyladenine demethylase</fullName>
        <ecNumber evidence="13">1.14.11.51</ecNumber>
    </recommendedName>
</protein>
<organism evidence="17 18">
    <name type="scientific">Asparagus officinalis</name>
    <name type="common">Garden asparagus</name>
    <dbReference type="NCBI Taxonomy" id="4686"/>
    <lineage>
        <taxon>Eukaryota</taxon>
        <taxon>Viridiplantae</taxon>
        <taxon>Streptophyta</taxon>
        <taxon>Embryophyta</taxon>
        <taxon>Tracheophyta</taxon>
        <taxon>Spermatophyta</taxon>
        <taxon>Magnoliopsida</taxon>
        <taxon>Liliopsida</taxon>
        <taxon>Asparagales</taxon>
        <taxon>Asparagaceae</taxon>
        <taxon>Asparagoideae</taxon>
        <taxon>Asparagus</taxon>
    </lineage>
</organism>
<dbReference type="PROSITE" id="PS51471">
    <property type="entry name" value="FE2OG_OXY"/>
    <property type="match status" value="1"/>
</dbReference>
<dbReference type="InterPro" id="IPR037151">
    <property type="entry name" value="AlkB-like_sf"/>
</dbReference>
<dbReference type="InterPro" id="IPR004574">
    <property type="entry name" value="Alkb"/>
</dbReference>
<dbReference type="Proteomes" id="UP000243459">
    <property type="component" value="Chromosome 7"/>
</dbReference>
<keyword evidence="5 14" id="KW-0479">Metal-binding</keyword>
<dbReference type="AlphaFoldDB" id="A0A5P1E9Q4"/>
<dbReference type="Gene3D" id="2.60.120.590">
    <property type="entry name" value="Alpha-ketoglutarate-dependent dioxygenase AlkB-like"/>
    <property type="match status" value="1"/>
</dbReference>
<dbReference type="GO" id="GO:0035516">
    <property type="term" value="F:broad specificity oxidative DNA demethylase activity"/>
    <property type="evidence" value="ECO:0007669"/>
    <property type="project" value="TreeGrafter"/>
</dbReference>
<dbReference type="SMR" id="A0A5P1E9Q4"/>
<dbReference type="GO" id="GO:0141131">
    <property type="term" value="F:DNA N6-methyladenine demethylase activity"/>
    <property type="evidence" value="ECO:0007669"/>
    <property type="project" value="UniProtKB-EC"/>
</dbReference>
<sequence>MLCLLRLRLFHKAALSFSSPFYRRYRRPFSSSKEMRGFKPPDSKSNKLGSSYGRGSVSAGNSSIYGERSVSPIVGPISKSAQNIGPQRQKISPDRSTSKNSAGSSGGDPEQKVFDICRKPSAVGVKLQKSLLEINREKRKEAQCSKGGPQHEYVRPGMVLLKKYISHDNQVMIVKKCRELGIGLGGFYRPGYGDGAKLRLQMMCLGKNWDPESRKYDDKRPTDGATPPRIPEEFTKIVEEALRASYDVIKQKNSKTIVEEELPWMSPDLCIVNFYNNDGRLGLHQDRDESEESLQKGLPVVSFSIGDSAEFLYGDVRDEDKAKRVLLESGDVLIFGGKSRWIFHGVPSINQNTAPKRLVEDSNLRPGRLNLTFRKY</sequence>
<dbReference type="GO" id="GO:0005634">
    <property type="term" value="C:nucleus"/>
    <property type="evidence" value="ECO:0007669"/>
    <property type="project" value="UniProtKB-SubCell"/>
</dbReference>
<reference evidence="18" key="1">
    <citation type="journal article" date="2017" name="Nat. Commun.">
        <title>The asparagus genome sheds light on the origin and evolution of a young Y chromosome.</title>
        <authorList>
            <person name="Harkess A."/>
            <person name="Zhou J."/>
            <person name="Xu C."/>
            <person name="Bowers J.E."/>
            <person name="Van der Hulst R."/>
            <person name="Ayyampalayam S."/>
            <person name="Mercati F."/>
            <person name="Riccardi P."/>
            <person name="McKain M.R."/>
            <person name="Kakrana A."/>
            <person name="Tang H."/>
            <person name="Ray J."/>
            <person name="Groenendijk J."/>
            <person name="Arikit S."/>
            <person name="Mathioni S.M."/>
            <person name="Nakano M."/>
            <person name="Shan H."/>
            <person name="Telgmann-Rauber A."/>
            <person name="Kanno A."/>
            <person name="Yue Z."/>
            <person name="Chen H."/>
            <person name="Li W."/>
            <person name="Chen Y."/>
            <person name="Xu X."/>
            <person name="Zhang Y."/>
            <person name="Luo S."/>
            <person name="Chen H."/>
            <person name="Gao J."/>
            <person name="Mao Z."/>
            <person name="Pires J.C."/>
            <person name="Luo M."/>
            <person name="Kudrna D."/>
            <person name="Wing R.A."/>
            <person name="Meyers B.C."/>
            <person name="Yi K."/>
            <person name="Kong H."/>
            <person name="Lavrijsen P."/>
            <person name="Sunseri F."/>
            <person name="Falavigna A."/>
            <person name="Ye Y."/>
            <person name="Leebens-Mack J.H."/>
            <person name="Chen G."/>
        </authorList>
    </citation>
    <scope>NUCLEOTIDE SEQUENCE [LARGE SCALE GENOMIC DNA]</scope>
    <source>
        <strain evidence="18">cv. DH0086</strain>
    </source>
</reference>
<feature type="binding site" evidence="14">
    <location>
        <position position="344"/>
    </location>
    <ligand>
        <name>Fe cation</name>
        <dbReference type="ChEBI" id="CHEBI:24875"/>
        <note>catalytic</note>
    </ligand>
</feature>
<evidence type="ECO:0000256" key="5">
    <source>
        <dbReference type="ARBA" id="ARBA00022723"/>
    </source>
</evidence>
<dbReference type="GO" id="GO:0035513">
    <property type="term" value="P:oxidative RNA demethylation"/>
    <property type="evidence" value="ECO:0007669"/>
    <property type="project" value="TreeGrafter"/>
</dbReference>
<gene>
    <name evidence="17" type="ORF">A4U43_C07F4240</name>
</gene>
<evidence type="ECO:0000313" key="17">
    <source>
        <dbReference type="EMBL" id="ONK62473.1"/>
    </source>
</evidence>
<keyword evidence="10" id="KW-0234">DNA repair</keyword>
<evidence type="ECO:0000256" key="6">
    <source>
        <dbReference type="ARBA" id="ARBA00022763"/>
    </source>
</evidence>
<feature type="compositionally biased region" description="Polar residues" evidence="15">
    <location>
        <begin position="79"/>
        <end position="90"/>
    </location>
</feature>
<proteinExistence type="inferred from homology"/>
<keyword evidence="6" id="KW-0227">DNA damage</keyword>
<evidence type="ECO:0000256" key="10">
    <source>
        <dbReference type="ARBA" id="ARBA00023204"/>
    </source>
</evidence>
<dbReference type="OrthoDB" id="6614653at2759"/>
<evidence type="ECO:0000256" key="3">
    <source>
        <dbReference type="ARBA" id="ARBA00007879"/>
    </source>
</evidence>